<evidence type="ECO:0000313" key="3">
    <source>
        <dbReference type="Proteomes" id="UP000243797"/>
    </source>
</evidence>
<feature type="compositionally biased region" description="Polar residues" evidence="1">
    <location>
        <begin position="181"/>
        <end position="205"/>
    </location>
</feature>
<dbReference type="Proteomes" id="UP000243797">
    <property type="component" value="Unassembled WGS sequence"/>
</dbReference>
<feature type="compositionally biased region" description="Basic and acidic residues" evidence="1">
    <location>
        <begin position="96"/>
        <end position="108"/>
    </location>
</feature>
<proteinExistence type="predicted"/>
<accession>A0A2K1QQE8</accession>
<dbReference type="AlphaFoldDB" id="A0A2K1QQE8"/>
<feature type="compositionally biased region" description="Low complexity" evidence="1">
    <location>
        <begin position="298"/>
        <end position="315"/>
    </location>
</feature>
<name>A0A2K1QQE8_9PEZI</name>
<feature type="compositionally biased region" description="Basic and acidic residues" evidence="1">
    <location>
        <begin position="116"/>
        <end position="140"/>
    </location>
</feature>
<dbReference type="STRING" id="2082308.A0A2K1QQE8"/>
<dbReference type="InParanoid" id="A0A2K1QQE8"/>
<feature type="region of interest" description="Disordered" evidence="1">
    <location>
        <begin position="298"/>
        <end position="343"/>
    </location>
</feature>
<evidence type="ECO:0000313" key="2">
    <source>
        <dbReference type="EMBL" id="PNS17316.1"/>
    </source>
</evidence>
<feature type="region of interest" description="Disordered" evidence="1">
    <location>
        <begin position="29"/>
        <end position="205"/>
    </location>
</feature>
<keyword evidence="3" id="KW-1185">Reference proteome</keyword>
<feature type="compositionally biased region" description="Polar residues" evidence="1">
    <location>
        <begin position="153"/>
        <end position="169"/>
    </location>
</feature>
<gene>
    <name evidence="2" type="ORF">CAC42_6999</name>
</gene>
<reference evidence="2 3" key="1">
    <citation type="submission" date="2017-06" db="EMBL/GenBank/DDBJ databases">
        <title>Draft genome sequence of a variant of Elsinoe murrayae.</title>
        <authorList>
            <person name="Cheng Q."/>
        </authorList>
    </citation>
    <scope>NUCLEOTIDE SEQUENCE [LARGE SCALE GENOMIC DNA]</scope>
    <source>
        <strain evidence="2 3">CQ-2017a</strain>
    </source>
</reference>
<feature type="compositionally biased region" description="Polar residues" evidence="1">
    <location>
        <begin position="316"/>
        <end position="341"/>
    </location>
</feature>
<dbReference type="OrthoDB" id="3882058at2759"/>
<evidence type="ECO:0000256" key="1">
    <source>
        <dbReference type="SAM" id="MobiDB-lite"/>
    </source>
</evidence>
<organism evidence="2 3">
    <name type="scientific">Sphaceloma murrayae</name>
    <dbReference type="NCBI Taxonomy" id="2082308"/>
    <lineage>
        <taxon>Eukaryota</taxon>
        <taxon>Fungi</taxon>
        <taxon>Dikarya</taxon>
        <taxon>Ascomycota</taxon>
        <taxon>Pezizomycotina</taxon>
        <taxon>Dothideomycetes</taxon>
        <taxon>Dothideomycetidae</taxon>
        <taxon>Myriangiales</taxon>
        <taxon>Elsinoaceae</taxon>
        <taxon>Sphaceloma</taxon>
    </lineage>
</organism>
<dbReference type="EMBL" id="NKHZ01000051">
    <property type="protein sequence ID" value="PNS17316.1"/>
    <property type="molecule type" value="Genomic_DNA"/>
</dbReference>
<feature type="compositionally biased region" description="Low complexity" evidence="1">
    <location>
        <begin position="58"/>
        <end position="71"/>
    </location>
</feature>
<sequence length="498" mass="54191">MRPPANPCLTIDTGSAAKMGSIDASSYALSVHSRGSSGGSDYPTPATPTFSLPDHSRLASSTSSLSSTPPACDRPESPTLPVKSILHDLAEDPSEREDGFDYDLRDRSPSFSNDESDFHASWDPRPSCDYDLSDGIRSDSECPSPKNIREVTDTSPASTIKSRLSQRMPSLSRKLRDKRSFSSLNFHGSRSTPCSRAPSIRSSSVTKSMTSNIDVVDFAVESPPVPALPAQHVQHVQHVPHGPSEITLPTQVEDPIDRKAQASTPLLPPCMMERKKSESGSIQSPLQSPTVAERPMFTFPSSSTTPVASTVQSPTLSTRPSTASFSASQARNSAELSQSEYPSDEWTDRLGHANFDIFPAPYAPITIDLESCKNLTSDWEAARRQYLAHATRVSDDYGPTSNTLRLTEQKWASIDAQWKQNFDLTIARAKSCGVDVGEIQCLSERTALAKIPSIPRPAILADNGEIVGPMVTYVSRIKPQSKKNAFLRFFSGLRQSST</sequence>
<protein>
    <recommendedName>
        <fullName evidence="4">Only prolin and serin are matching in the corresponding protein</fullName>
    </recommendedName>
</protein>
<evidence type="ECO:0008006" key="4">
    <source>
        <dbReference type="Google" id="ProtNLM"/>
    </source>
</evidence>
<comment type="caution">
    <text evidence="2">The sequence shown here is derived from an EMBL/GenBank/DDBJ whole genome shotgun (WGS) entry which is preliminary data.</text>
</comment>